<dbReference type="PROSITE" id="PS00560">
    <property type="entry name" value="CARBOXYPEPT_SER_HIS"/>
    <property type="match status" value="1"/>
</dbReference>
<comment type="similarity">
    <text evidence="1">Belongs to the peptidase S10 family.</text>
</comment>
<evidence type="ECO:0000313" key="9">
    <source>
        <dbReference type="Proteomes" id="UP001140453"/>
    </source>
</evidence>
<comment type="caution">
    <text evidence="8">The sequence shown here is derived from an EMBL/GenBank/DDBJ whole genome shotgun (WGS) entry which is preliminary data.</text>
</comment>
<feature type="chain" id="PRO_5040955263" evidence="7">
    <location>
        <begin position="26"/>
        <end position="611"/>
    </location>
</feature>
<evidence type="ECO:0000256" key="7">
    <source>
        <dbReference type="SAM" id="SignalP"/>
    </source>
</evidence>
<protein>
    <submittedName>
        <fullName evidence="8">Uncharacterized protein</fullName>
    </submittedName>
</protein>
<accession>A0A9W8YJT3</accession>
<keyword evidence="9" id="KW-1185">Reference proteome</keyword>
<evidence type="ECO:0000313" key="8">
    <source>
        <dbReference type="EMBL" id="KAJ4386079.1"/>
    </source>
</evidence>
<keyword evidence="2" id="KW-0121">Carboxypeptidase</keyword>
<keyword evidence="6" id="KW-0325">Glycoprotein</keyword>
<name>A0A9W8YJT3_9PEZI</name>
<gene>
    <name evidence="8" type="ORF">N0V93_008971</name>
</gene>
<evidence type="ECO:0000256" key="4">
    <source>
        <dbReference type="ARBA" id="ARBA00022729"/>
    </source>
</evidence>
<reference evidence="8" key="1">
    <citation type="submission" date="2022-10" db="EMBL/GenBank/DDBJ databases">
        <title>Tapping the CABI collections for fungal endophytes: first genome assemblies for Collariella, Neodidymelliopsis, Ascochyta clinopodiicola, Didymella pomorum, Didymosphaeria variabile, Neocosmospora piperis and Neocucurbitaria cava.</title>
        <authorList>
            <person name="Hill R."/>
        </authorList>
    </citation>
    <scope>NUCLEOTIDE SEQUENCE</scope>
    <source>
        <strain evidence="8">IMI 355082</strain>
    </source>
</reference>
<evidence type="ECO:0000256" key="6">
    <source>
        <dbReference type="ARBA" id="ARBA00023180"/>
    </source>
</evidence>
<dbReference type="GO" id="GO:0006508">
    <property type="term" value="P:proteolysis"/>
    <property type="evidence" value="ECO:0007669"/>
    <property type="project" value="UniProtKB-KW"/>
</dbReference>
<dbReference type="Pfam" id="PF00450">
    <property type="entry name" value="Peptidase_S10"/>
    <property type="match status" value="1"/>
</dbReference>
<dbReference type="GO" id="GO:0004185">
    <property type="term" value="F:serine-type carboxypeptidase activity"/>
    <property type="evidence" value="ECO:0007669"/>
    <property type="project" value="InterPro"/>
</dbReference>
<keyword evidence="4 7" id="KW-0732">Signal</keyword>
<dbReference type="PANTHER" id="PTHR11802:SF189">
    <property type="entry name" value="CARBOXYPEPTIDASE"/>
    <property type="match status" value="1"/>
</dbReference>
<organism evidence="8 9">
    <name type="scientific">Gnomoniopsis smithogilvyi</name>
    <dbReference type="NCBI Taxonomy" id="1191159"/>
    <lineage>
        <taxon>Eukaryota</taxon>
        <taxon>Fungi</taxon>
        <taxon>Dikarya</taxon>
        <taxon>Ascomycota</taxon>
        <taxon>Pezizomycotina</taxon>
        <taxon>Sordariomycetes</taxon>
        <taxon>Sordariomycetidae</taxon>
        <taxon>Diaporthales</taxon>
        <taxon>Gnomoniaceae</taxon>
        <taxon>Gnomoniopsis</taxon>
    </lineage>
</organism>
<dbReference type="Proteomes" id="UP001140453">
    <property type="component" value="Unassembled WGS sequence"/>
</dbReference>
<keyword evidence="3" id="KW-0645">Protease</keyword>
<dbReference type="SUPFAM" id="SSF53474">
    <property type="entry name" value="alpha/beta-Hydrolases"/>
    <property type="match status" value="1"/>
</dbReference>
<evidence type="ECO:0000256" key="2">
    <source>
        <dbReference type="ARBA" id="ARBA00022645"/>
    </source>
</evidence>
<dbReference type="InterPro" id="IPR001563">
    <property type="entry name" value="Peptidase_S10"/>
</dbReference>
<dbReference type="InterPro" id="IPR033124">
    <property type="entry name" value="Ser_caboxypep_his_AS"/>
</dbReference>
<dbReference type="OrthoDB" id="443318at2759"/>
<feature type="signal peptide" evidence="7">
    <location>
        <begin position="1"/>
        <end position="25"/>
    </location>
</feature>
<keyword evidence="5" id="KW-0378">Hydrolase</keyword>
<dbReference type="EMBL" id="JAPEVB010000006">
    <property type="protein sequence ID" value="KAJ4386079.1"/>
    <property type="molecule type" value="Genomic_DNA"/>
</dbReference>
<dbReference type="GO" id="GO:0000324">
    <property type="term" value="C:fungal-type vacuole"/>
    <property type="evidence" value="ECO:0007669"/>
    <property type="project" value="TreeGrafter"/>
</dbReference>
<evidence type="ECO:0000256" key="3">
    <source>
        <dbReference type="ARBA" id="ARBA00022670"/>
    </source>
</evidence>
<evidence type="ECO:0000256" key="1">
    <source>
        <dbReference type="ARBA" id="ARBA00009431"/>
    </source>
</evidence>
<dbReference type="AlphaFoldDB" id="A0A9W8YJT3"/>
<dbReference type="PRINTS" id="PR00724">
    <property type="entry name" value="CRBOXYPTASEC"/>
</dbReference>
<dbReference type="InterPro" id="IPR029058">
    <property type="entry name" value="AB_hydrolase_fold"/>
</dbReference>
<sequence length="611" mass="68074">MPTLHWKVLPLLALGIAIYLRSVVFEAMQVGSTKSRSYVTYKETSICETTPGVKSYSGYVSIPPTEQQPFPQHLFFWFFEARKDPHRAPMALWINGGPGGGSMDQVISTNGPCLTNADGNSTRLNDWSWNNEFNLIYIDTTIHAGFSYDVATSAVRDLVNSWIKPGDGDDIPERDRTKRKGVYSSNDIATGPNTTAAMAKTVSKFFQLWFDEFTQYRRENISIWSWSYGGYFVPAIAAALLDDKKIASEQRNPDHHFIGVDTIGIMNGLVDLSLQLPQLVKYPNENSYGIEIYNTSTLEELNAEAQECLAQSTECDRILEETQYDVWKGEPMPNICFAGAICWNSIADVFDTVARRNPFDLTHLMPDGFPQTSYITYLLQPWVRDHLGAKVDYVEVSVVVDLAFSMTCDPARSHKRTLERLLDAGVHVALLYGDADFRSDWVGGEALSLALEHRSAKSFRSAGYTPMTTNKTGKTGGYVRQSGGLSFIRVLDAGHLIPFFQPQVAYDIFMRASRGLDVATGTTPVNSDGENYVTSGPDSIWDVKVPVKPQAPEWCNPNYAPLWYVCTGNQIRALEDGTAVVKNGVVIEPLADLEDLYIPIPMDFGFLVNPE</sequence>
<evidence type="ECO:0000256" key="5">
    <source>
        <dbReference type="ARBA" id="ARBA00022801"/>
    </source>
</evidence>
<dbReference type="Gene3D" id="3.40.50.1820">
    <property type="entry name" value="alpha/beta hydrolase"/>
    <property type="match status" value="1"/>
</dbReference>
<dbReference type="PANTHER" id="PTHR11802">
    <property type="entry name" value="SERINE PROTEASE FAMILY S10 SERINE CARBOXYPEPTIDASE"/>
    <property type="match status" value="1"/>
</dbReference>
<proteinExistence type="inferred from homology"/>